<dbReference type="Pfam" id="PF01392">
    <property type="entry name" value="Fz"/>
    <property type="match status" value="1"/>
</dbReference>
<keyword evidence="1" id="KW-0217">Developmental protein</keyword>
<evidence type="ECO:0000256" key="2">
    <source>
        <dbReference type="ARBA" id="ARBA00023157"/>
    </source>
</evidence>
<sequence>MDHSCSKNTRLLACSMYLPKCTRRGPPIGPCKRTCMTARRKCARPLNRMLGLTWGDKFSCRTLPNRRCLKPVRDRRCRYQHPNCVSNSPLNVCANLTFTWGTLPNMYHQCHLDVRTSNIIF</sequence>
<evidence type="ECO:0000313" key="5">
    <source>
        <dbReference type="Proteomes" id="UP000694888"/>
    </source>
</evidence>
<evidence type="ECO:0000259" key="4">
    <source>
        <dbReference type="PROSITE" id="PS50038"/>
    </source>
</evidence>
<dbReference type="CDD" id="cd07066">
    <property type="entry name" value="CRD_FZ"/>
    <property type="match status" value="1"/>
</dbReference>
<dbReference type="SUPFAM" id="SSF63501">
    <property type="entry name" value="Frizzled cysteine-rich domain"/>
    <property type="match status" value="1"/>
</dbReference>
<evidence type="ECO:0000256" key="1">
    <source>
        <dbReference type="ARBA" id="ARBA00022473"/>
    </source>
</evidence>
<comment type="caution">
    <text evidence="3">Lacks conserved residue(s) required for the propagation of feature annotation.</text>
</comment>
<dbReference type="PROSITE" id="PS50038">
    <property type="entry name" value="FZ"/>
    <property type="match status" value="1"/>
</dbReference>
<dbReference type="Gene3D" id="1.10.2000.10">
    <property type="entry name" value="Frizzled cysteine-rich domain"/>
    <property type="match status" value="1"/>
</dbReference>
<name>A0ABM0K1A2_APLCA</name>
<dbReference type="RefSeq" id="XP_005106398.1">
    <property type="nucleotide sequence ID" value="XM_005106341.3"/>
</dbReference>
<dbReference type="Proteomes" id="UP000694888">
    <property type="component" value="Unplaced"/>
</dbReference>
<protein>
    <submittedName>
        <fullName evidence="6">Frizzled-4</fullName>
    </submittedName>
</protein>
<feature type="domain" description="FZ" evidence="4">
    <location>
        <begin position="1"/>
        <end position="71"/>
    </location>
</feature>
<evidence type="ECO:0000313" key="6">
    <source>
        <dbReference type="RefSeq" id="XP_005106398.1"/>
    </source>
</evidence>
<dbReference type="GeneID" id="101846026"/>
<evidence type="ECO:0000256" key="3">
    <source>
        <dbReference type="PROSITE-ProRule" id="PRU00090"/>
    </source>
</evidence>
<proteinExistence type="predicted"/>
<dbReference type="InterPro" id="IPR020067">
    <property type="entry name" value="Frizzled_dom"/>
</dbReference>
<keyword evidence="5" id="KW-1185">Reference proteome</keyword>
<dbReference type="InterPro" id="IPR015526">
    <property type="entry name" value="Frizzled/SFRP"/>
</dbReference>
<dbReference type="InterPro" id="IPR036790">
    <property type="entry name" value="Frizzled_dom_sf"/>
</dbReference>
<dbReference type="PANTHER" id="PTHR11309">
    <property type="entry name" value="FRIZZLED"/>
    <property type="match status" value="1"/>
</dbReference>
<reference evidence="6" key="1">
    <citation type="submission" date="2025-08" db="UniProtKB">
        <authorList>
            <consortium name="RefSeq"/>
        </authorList>
    </citation>
    <scope>IDENTIFICATION</scope>
</reference>
<gene>
    <name evidence="6" type="primary">LOC101846026</name>
</gene>
<organism evidence="5 6">
    <name type="scientific">Aplysia californica</name>
    <name type="common">California sea hare</name>
    <dbReference type="NCBI Taxonomy" id="6500"/>
    <lineage>
        <taxon>Eukaryota</taxon>
        <taxon>Metazoa</taxon>
        <taxon>Spiralia</taxon>
        <taxon>Lophotrochozoa</taxon>
        <taxon>Mollusca</taxon>
        <taxon>Gastropoda</taxon>
        <taxon>Heterobranchia</taxon>
        <taxon>Euthyneura</taxon>
        <taxon>Tectipleura</taxon>
        <taxon>Aplysiida</taxon>
        <taxon>Aplysioidea</taxon>
        <taxon>Aplysiidae</taxon>
        <taxon>Aplysia</taxon>
    </lineage>
</organism>
<accession>A0ABM0K1A2</accession>
<keyword evidence="2" id="KW-1015">Disulfide bond</keyword>